<dbReference type="OMA" id="WIDTWIG"/>
<dbReference type="Proteomes" id="UP000026915">
    <property type="component" value="Chromosome 9"/>
</dbReference>
<protein>
    <recommendedName>
        <fullName evidence="3">Reverse transcriptase zinc-binding domain-containing protein</fullName>
    </recommendedName>
</protein>
<evidence type="ECO:0000313" key="2">
    <source>
        <dbReference type="Proteomes" id="UP000026915"/>
    </source>
</evidence>
<keyword evidence="2" id="KW-1185">Reference proteome</keyword>
<dbReference type="HOGENOM" id="CLU_1879178_0_0_1"/>
<name>A0A061GTW2_THECC</name>
<dbReference type="EMBL" id="CM001887">
    <property type="protein sequence ID" value="EOY32946.1"/>
    <property type="molecule type" value="Genomic_DNA"/>
</dbReference>
<sequence length="136" mass="15899">MEGSELTLSNILRRKSIADCLLGWLLVFPLQVKILRGKYSLGSYLIPESINRTEASFLWSSLSRLWQTFRQNIKWAIRDGRTTRFWIDTWIGERLLLKAAQSLGCFIDDNSHVRDLVQPNGAWDVERVVDCLWRRC</sequence>
<evidence type="ECO:0000313" key="1">
    <source>
        <dbReference type="EMBL" id="EOY32946.1"/>
    </source>
</evidence>
<proteinExistence type="predicted"/>
<organism evidence="1 2">
    <name type="scientific">Theobroma cacao</name>
    <name type="common">Cacao</name>
    <name type="synonym">Cocoa</name>
    <dbReference type="NCBI Taxonomy" id="3641"/>
    <lineage>
        <taxon>Eukaryota</taxon>
        <taxon>Viridiplantae</taxon>
        <taxon>Streptophyta</taxon>
        <taxon>Embryophyta</taxon>
        <taxon>Tracheophyta</taxon>
        <taxon>Spermatophyta</taxon>
        <taxon>Magnoliopsida</taxon>
        <taxon>eudicotyledons</taxon>
        <taxon>Gunneridae</taxon>
        <taxon>Pentapetalae</taxon>
        <taxon>rosids</taxon>
        <taxon>malvids</taxon>
        <taxon>Malvales</taxon>
        <taxon>Malvaceae</taxon>
        <taxon>Byttnerioideae</taxon>
        <taxon>Theobroma</taxon>
    </lineage>
</organism>
<dbReference type="AlphaFoldDB" id="A0A061GTW2"/>
<dbReference type="Gramene" id="EOY32946">
    <property type="protein sequence ID" value="EOY32946"/>
    <property type="gene ID" value="TCM_040961"/>
</dbReference>
<reference evidence="1 2" key="1">
    <citation type="journal article" date="2013" name="Genome Biol.">
        <title>The genome sequence of the most widely cultivated cacao type and its use to identify candidate genes regulating pod color.</title>
        <authorList>
            <person name="Motamayor J.C."/>
            <person name="Mockaitis K."/>
            <person name="Schmutz J."/>
            <person name="Haiminen N."/>
            <person name="Iii D.L."/>
            <person name="Cornejo O."/>
            <person name="Findley S.D."/>
            <person name="Zheng P."/>
            <person name="Utro F."/>
            <person name="Royaert S."/>
            <person name="Saski C."/>
            <person name="Jenkins J."/>
            <person name="Podicheti R."/>
            <person name="Zhao M."/>
            <person name="Scheffler B.E."/>
            <person name="Stack J.C."/>
            <person name="Feltus F.A."/>
            <person name="Mustiga G.M."/>
            <person name="Amores F."/>
            <person name="Phillips W."/>
            <person name="Marelli J.P."/>
            <person name="May G.D."/>
            <person name="Shapiro H."/>
            <person name="Ma J."/>
            <person name="Bustamante C.D."/>
            <person name="Schnell R.J."/>
            <person name="Main D."/>
            <person name="Gilbert D."/>
            <person name="Parida L."/>
            <person name="Kuhn D.N."/>
        </authorList>
    </citation>
    <scope>NUCLEOTIDE SEQUENCE [LARGE SCALE GENOMIC DNA]</scope>
    <source>
        <strain evidence="2">cv. Matina 1-6</strain>
    </source>
</reference>
<gene>
    <name evidence="1" type="ORF">TCM_040961</name>
</gene>
<dbReference type="InParanoid" id="A0A061GTW2"/>
<evidence type="ECO:0008006" key="3">
    <source>
        <dbReference type="Google" id="ProtNLM"/>
    </source>
</evidence>
<accession>A0A061GTW2</accession>